<feature type="compositionally biased region" description="Basic and acidic residues" evidence="1">
    <location>
        <begin position="16"/>
        <end position="27"/>
    </location>
</feature>
<feature type="region of interest" description="Disordered" evidence="1">
    <location>
        <begin position="356"/>
        <end position="390"/>
    </location>
</feature>
<accession>A0A438MRU0</accession>
<feature type="compositionally biased region" description="Basic and acidic residues" evidence="1">
    <location>
        <begin position="56"/>
        <end position="65"/>
    </location>
</feature>
<evidence type="ECO:0000313" key="2">
    <source>
        <dbReference type="EMBL" id="RVX66353.1"/>
    </source>
</evidence>
<feature type="compositionally biased region" description="Polar residues" evidence="1">
    <location>
        <begin position="177"/>
        <end position="186"/>
    </location>
</feature>
<dbReference type="Proteomes" id="UP000288859">
    <property type="component" value="Unassembled WGS sequence"/>
</dbReference>
<protein>
    <submittedName>
        <fullName evidence="2">Uncharacterized protein</fullName>
    </submittedName>
</protein>
<sequence length="610" mass="68571">MSNDFHPSSPANHCTARTDEHFGRKDQNSASWYENSPNQHNFQKPAILDPTTTEHPSYHLPDDKSAGISDPAAKYARQKRHPTRKDRYNVQEVNKIQPTNPGARRKRRKKSGPELIDHFEAPNIQTQRLTLKPSIGPGLFNKARASAQVGWRGLPDLIFSEMKFLANKFNLVHTNNTSSVRQPQTESRNKLPDQGVNHFSSRSIDASSRIQTATAYTADNPIPPAITSRRDFMKDLSSVHCMLQTPHSRPSNPQEPVQVAPWSFSPVKPMNHRSPRKRPGMLDGNASRLWTSSVADRPETIHPMSSASNQMVKDQVNKMLFGDISSTTQPLKRYLSLEDLFLLASKDAEERSMLVPALGSPGYPSKSKQPMPPSVGSRRDGNPYKSSIHTDIGSSIQAGREYRLGAQGITETSGLISCRPHRATAETQGHHQTHYTGQMRLPSRYTNPLGAVDTLELPPLRSPRRPTDGFQCPSIEQTSEMSCCHDIEHDPALDMSPGHDSSHSLDLFDKQLLDTGSGDRLEVQLSPHFNTRPRDEEYQRQWTSSRPSIVEPEIGRKFDNHDNYDEAVHAGRSGRQIFPELETKWAPEFGVFRSPISTPFRGFDRPHILY</sequence>
<gene>
    <name evidence="2" type="ORF">B0A52_09961</name>
</gene>
<evidence type="ECO:0000256" key="1">
    <source>
        <dbReference type="SAM" id="MobiDB-lite"/>
    </source>
</evidence>
<feature type="compositionally biased region" description="Polar residues" evidence="1">
    <location>
        <begin position="91"/>
        <end position="100"/>
    </location>
</feature>
<evidence type="ECO:0000313" key="3">
    <source>
        <dbReference type="Proteomes" id="UP000288859"/>
    </source>
</evidence>
<feature type="compositionally biased region" description="Polar residues" evidence="1">
    <location>
        <begin position="1"/>
        <end position="12"/>
    </location>
</feature>
<feature type="compositionally biased region" description="Polar residues" evidence="1">
    <location>
        <begin position="28"/>
        <end position="42"/>
    </location>
</feature>
<organism evidence="2 3">
    <name type="scientific">Exophiala mesophila</name>
    <name type="common">Black yeast-like fungus</name>
    <dbReference type="NCBI Taxonomy" id="212818"/>
    <lineage>
        <taxon>Eukaryota</taxon>
        <taxon>Fungi</taxon>
        <taxon>Dikarya</taxon>
        <taxon>Ascomycota</taxon>
        <taxon>Pezizomycotina</taxon>
        <taxon>Eurotiomycetes</taxon>
        <taxon>Chaetothyriomycetidae</taxon>
        <taxon>Chaetothyriales</taxon>
        <taxon>Herpotrichiellaceae</taxon>
        <taxon>Exophiala</taxon>
    </lineage>
</organism>
<feature type="compositionally biased region" description="Basic and acidic residues" evidence="1">
    <location>
        <begin position="111"/>
        <end position="120"/>
    </location>
</feature>
<dbReference type="VEuPathDB" id="FungiDB:PV10_07769"/>
<dbReference type="OrthoDB" id="2537141at2759"/>
<feature type="region of interest" description="Disordered" evidence="1">
    <location>
        <begin position="1"/>
        <end position="121"/>
    </location>
</feature>
<name>A0A438MRU0_EXOME</name>
<proteinExistence type="predicted"/>
<dbReference type="AlphaFoldDB" id="A0A438MRU0"/>
<reference evidence="2 3" key="1">
    <citation type="submission" date="2017-03" db="EMBL/GenBank/DDBJ databases">
        <title>Genomes of endolithic fungi from Antarctica.</title>
        <authorList>
            <person name="Coleine C."/>
            <person name="Masonjones S."/>
            <person name="Stajich J.E."/>
        </authorList>
    </citation>
    <scope>NUCLEOTIDE SEQUENCE [LARGE SCALE GENOMIC DNA]</scope>
    <source>
        <strain evidence="2 3">CCFEE 6314</strain>
    </source>
</reference>
<dbReference type="EMBL" id="NAJM01000063">
    <property type="protein sequence ID" value="RVX66353.1"/>
    <property type="molecule type" value="Genomic_DNA"/>
</dbReference>
<feature type="region of interest" description="Disordered" evidence="1">
    <location>
        <begin position="263"/>
        <end position="286"/>
    </location>
</feature>
<comment type="caution">
    <text evidence="2">The sequence shown here is derived from an EMBL/GenBank/DDBJ whole genome shotgun (WGS) entry which is preliminary data.</text>
</comment>
<feature type="compositionally biased region" description="Basic residues" evidence="1">
    <location>
        <begin position="270"/>
        <end position="279"/>
    </location>
</feature>
<feature type="region of interest" description="Disordered" evidence="1">
    <location>
        <begin position="177"/>
        <end position="203"/>
    </location>
</feature>